<dbReference type="Pfam" id="PF25267">
    <property type="entry name" value="TANGO6_N"/>
    <property type="match status" value="1"/>
</dbReference>
<evidence type="ECO:0000259" key="2">
    <source>
        <dbReference type="Pfam" id="PF10304"/>
    </source>
</evidence>
<reference evidence="7" key="1">
    <citation type="submission" date="2023-01" db="EMBL/GenBank/DDBJ databases">
        <title>Key to firefly adult light organ development and bioluminescence: homeobox transcription factors regulate luciferase expression and transportation to peroxisome.</title>
        <authorList>
            <person name="Fu X."/>
        </authorList>
    </citation>
    <scope>NUCLEOTIDE SEQUENCE [LARGE SCALE GENOMIC DNA]</scope>
</reference>
<feature type="domain" description="TANGO6 HEAT repeat" evidence="4">
    <location>
        <begin position="259"/>
        <end position="462"/>
    </location>
</feature>
<feature type="domain" description="RNA polymerase II assembly factor Rtp1 C-terminal" evidence="2">
    <location>
        <begin position="890"/>
        <end position="922"/>
    </location>
</feature>
<gene>
    <name evidence="6" type="ORF">RN001_008559</name>
</gene>
<evidence type="ECO:0000259" key="4">
    <source>
        <dbReference type="Pfam" id="PF23565"/>
    </source>
</evidence>
<keyword evidence="7" id="KW-1185">Reference proteome</keyword>
<dbReference type="AlphaFoldDB" id="A0AAN7QJ32"/>
<dbReference type="InterPro" id="IPR019414">
    <property type="entry name" value="Rtp1_C2"/>
</dbReference>
<dbReference type="InterPro" id="IPR011989">
    <property type="entry name" value="ARM-like"/>
</dbReference>
<dbReference type="GO" id="GO:0009306">
    <property type="term" value="P:protein secretion"/>
    <property type="evidence" value="ECO:0007669"/>
    <property type="project" value="TreeGrafter"/>
</dbReference>
<comment type="similarity">
    <text evidence="1">Belongs to the Tango6 family.</text>
</comment>
<dbReference type="PANTHER" id="PTHR20959">
    <property type="entry name" value="TRANSPORT AND GOLGI ORGANIZATION PROTEIN 6 FAMILY MEMBER"/>
    <property type="match status" value="1"/>
</dbReference>
<dbReference type="Pfam" id="PF23565">
    <property type="entry name" value="ARM_TANGO6"/>
    <property type="match status" value="1"/>
</dbReference>
<feature type="domain" description="RNA polymerase II assembly factor Rtp1 C-terminal" evidence="3">
    <location>
        <begin position="685"/>
        <end position="798"/>
    </location>
</feature>
<evidence type="ECO:0000259" key="3">
    <source>
        <dbReference type="Pfam" id="PF10363"/>
    </source>
</evidence>
<dbReference type="InterPro" id="IPR039600">
    <property type="entry name" value="TANGO6/Rtp1"/>
</dbReference>
<dbReference type="Gene3D" id="1.25.10.10">
    <property type="entry name" value="Leucine-rich Repeat Variant"/>
    <property type="match status" value="1"/>
</dbReference>
<name>A0AAN7QJ32_9COLE</name>
<accession>A0AAN7QJ32</accession>
<evidence type="ECO:0000256" key="1">
    <source>
        <dbReference type="ARBA" id="ARBA00005724"/>
    </source>
</evidence>
<dbReference type="InterPro" id="IPR057347">
    <property type="entry name" value="TANGO6_N"/>
</dbReference>
<sequence>MSNKPLNKSVILKVLCTLNADNPVDFNGDVSTVYERNIAATEETCKFSESLDLEKIKKFNAEDTALWKYLTLNFDHLFKLGQILKGNESLSVKESKDVKNVFRNIVGVGISSNILPNLPYYSKLPSDEHTERTVGIFTRYQRLTATTFGIFLCLKYQNLKNLILPYYLKWILTALYQIVYCPIKQPSDVPDKNGFTMTQDIYNALFSNRDVFKSVLEDLSKSVHAVTYIRETMMLIGSNPSTSLWLKRAVSSTLTHIIQRPKGMEHLAWAMLDAAGVDDSDDSTKSWKILEIIGKIIMDSRKLPGFRDNICRQIISLLFIRNSSGKSVKPFERLFTLCTSLLYQEDLLLCREVLIESLLKPLACLTNNGDSFSFSDGENVLESVSQCIRVLRALVTEQSFKIPLIETHVLDSVINVIFRIYAVTFNSSNFQTLHADIKVILLRFLRQLDADAKFTVFNLFLFDFEHTNYKKFRSGIELIVEENVLIVRCNTFSCGLGASHKADALICLMQEDDRCTTLLFAYLINCLCNPEKYFDDKLTKTDLLRLEDEVVMDAVSDRKMVVYKLLSVLSENANVQDHINQDPSVLVPYIKTILLKSIDSKEIQNYESEAFQTLFLIVMVLQVLVENITNKTRNQYRGLLEPLEHILKKCTNTEMNSLIESVLSKLVDQASTSPFTSKVNKTEVDKALDDICDPLLPVRGHGLMQLAKLIERKDENALERKQYILNIFQQNLKHDDSFIYLNAIGGLASLADVFPETTIKVLAEEYAEFSRVAGKDGHEVRMKIGEVLVRVVKGLGEMAPPYKAVLLNAFLIGTKDDDYLIRASSLSNLGEICRVLGYKLGTIVSEVLVCVHAVITTDKAAEPRRAAVTVIKQLFAGLEKEMVVFLKDEILPLYRTLKNIYYNDADDVMRLQAQLALEQLNENMKDFVFPNPTLNPEKKIVIMDV</sequence>
<comment type="caution">
    <text evidence="6">The sequence shown here is derived from an EMBL/GenBank/DDBJ whole genome shotgun (WGS) entry which is preliminary data.</text>
</comment>
<organism evidence="6 7">
    <name type="scientific">Aquatica leii</name>
    <dbReference type="NCBI Taxonomy" id="1421715"/>
    <lineage>
        <taxon>Eukaryota</taxon>
        <taxon>Metazoa</taxon>
        <taxon>Ecdysozoa</taxon>
        <taxon>Arthropoda</taxon>
        <taxon>Hexapoda</taxon>
        <taxon>Insecta</taxon>
        <taxon>Pterygota</taxon>
        <taxon>Neoptera</taxon>
        <taxon>Endopterygota</taxon>
        <taxon>Coleoptera</taxon>
        <taxon>Polyphaga</taxon>
        <taxon>Elateriformia</taxon>
        <taxon>Elateroidea</taxon>
        <taxon>Lampyridae</taxon>
        <taxon>Luciolinae</taxon>
        <taxon>Aquatica</taxon>
    </lineage>
</organism>
<dbReference type="EMBL" id="JARPUR010000003">
    <property type="protein sequence ID" value="KAK4880413.1"/>
    <property type="molecule type" value="Genomic_DNA"/>
</dbReference>
<dbReference type="InterPro" id="IPR016024">
    <property type="entry name" value="ARM-type_fold"/>
</dbReference>
<dbReference type="SUPFAM" id="SSF48371">
    <property type="entry name" value="ARM repeat"/>
    <property type="match status" value="1"/>
</dbReference>
<proteinExistence type="inferred from homology"/>
<dbReference type="Pfam" id="PF10363">
    <property type="entry name" value="RTP1_C1"/>
    <property type="match status" value="1"/>
</dbReference>
<feature type="domain" description="TANGO6 N-terminal" evidence="5">
    <location>
        <begin position="89"/>
        <end position="241"/>
    </location>
</feature>
<evidence type="ECO:0000313" key="7">
    <source>
        <dbReference type="Proteomes" id="UP001353858"/>
    </source>
</evidence>
<dbReference type="PANTHER" id="PTHR20959:SF1">
    <property type="entry name" value="TRANSPORT AND GOLGI ORGANIZATION PROTEIN 6 HOMOLOG"/>
    <property type="match status" value="1"/>
</dbReference>
<evidence type="ECO:0000259" key="5">
    <source>
        <dbReference type="Pfam" id="PF25267"/>
    </source>
</evidence>
<dbReference type="InterPro" id="IPR057407">
    <property type="entry name" value="HEAT_TANGO6"/>
</dbReference>
<evidence type="ECO:0000313" key="6">
    <source>
        <dbReference type="EMBL" id="KAK4880413.1"/>
    </source>
</evidence>
<dbReference type="Proteomes" id="UP001353858">
    <property type="component" value="Unassembled WGS sequence"/>
</dbReference>
<dbReference type="Pfam" id="PF10304">
    <property type="entry name" value="RTP1_C2"/>
    <property type="match status" value="1"/>
</dbReference>
<dbReference type="InterPro" id="IPR019451">
    <property type="entry name" value="Rtp1_C1"/>
</dbReference>
<protein>
    <submittedName>
        <fullName evidence="6">Uncharacterized protein</fullName>
    </submittedName>
</protein>